<reference evidence="1 2" key="1">
    <citation type="submission" date="2018-08" db="EMBL/GenBank/DDBJ databases">
        <title>Sequencing the genomes of 1000 actinobacteria strains.</title>
        <authorList>
            <person name="Klenk H.-P."/>
        </authorList>
    </citation>
    <scope>NUCLEOTIDE SEQUENCE [LARGE SCALE GENOMIC DNA]</scope>
    <source>
        <strain evidence="1 2">DSM 22967</strain>
    </source>
</reference>
<organism evidence="1 2">
    <name type="scientific">Calidifontibacter indicus</name>
    <dbReference type="NCBI Taxonomy" id="419650"/>
    <lineage>
        <taxon>Bacteria</taxon>
        <taxon>Bacillati</taxon>
        <taxon>Actinomycetota</taxon>
        <taxon>Actinomycetes</taxon>
        <taxon>Micrococcales</taxon>
        <taxon>Dermacoccaceae</taxon>
        <taxon>Calidifontibacter</taxon>
    </lineage>
</organism>
<protein>
    <submittedName>
        <fullName evidence="1">Uncharacterized protein</fullName>
    </submittedName>
</protein>
<dbReference type="AlphaFoldDB" id="A0A3D9UK43"/>
<name>A0A3D9UK43_9MICO</name>
<proteinExistence type="predicted"/>
<dbReference type="RefSeq" id="WP_115921775.1">
    <property type="nucleotide sequence ID" value="NZ_QTUA01000001.1"/>
</dbReference>
<dbReference type="EMBL" id="QTUA01000001">
    <property type="protein sequence ID" value="REF29686.1"/>
    <property type="molecule type" value="Genomic_DNA"/>
</dbReference>
<evidence type="ECO:0000313" key="1">
    <source>
        <dbReference type="EMBL" id="REF29686.1"/>
    </source>
</evidence>
<evidence type="ECO:0000313" key="2">
    <source>
        <dbReference type="Proteomes" id="UP000256253"/>
    </source>
</evidence>
<comment type="caution">
    <text evidence="1">The sequence shown here is derived from an EMBL/GenBank/DDBJ whole genome shotgun (WGS) entry which is preliminary data.</text>
</comment>
<sequence length="122" mass="13603">MTSASPDVAGLIWLTRGKSWGFRFILDGGLPDPLPEYERVFERVDQDEPAACDRVAGAVALRFPDPQKRRDASGRVIPHDFVVPEELGLAIETVDVGIELVWPLVSEWYDRVWDAAKPVADT</sequence>
<gene>
    <name evidence="1" type="ORF">DFJ65_0650</name>
</gene>
<keyword evidence="2" id="KW-1185">Reference proteome</keyword>
<dbReference type="OrthoDB" id="3829418at2"/>
<accession>A0A3D9UK43</accession>
<dbReference type="Proteomes" id="UP000256253">
    <property type="component" value="Unassembled WGS sequence"/>
</dbReference>